<dbReference type="Proteomes" id="UP000247612">
    <property type="component" value="Unassembled WGS sequence"/>
</dbReference>
<dbReference type="SUPFAM" id="SSF55729">
    <property type="entry name" value="Acyl-CoA N-acyltransferases (Nat)"/>
    <property type="match status" value="1"/>
</dbReference>
<dbReference type="EMBL" id="QJKH01000010">
    <property type="protein sequence ID" value="PXX77508.1"/>
    <property type="molecule type" value="Genomic_DNA"/>
</dbReference>
<evidence type="ECO:0000313" key="2">
    <source>
        <dbReference type="EMBL" id="PXX77508.1"/>
    </source>
</evidence>
<dbReference type="GO" id="GO:0016747">
    <property type="term" value="F:acyltransferase activity, transferring groups other than amino-acyl groups"/>
    <property type="evidence" value="ECO:0007669"/>
    <property type="project" value="InterPro"/>
</dbReference>
<dbReference type="Gene3D" id="1.10.287.900">
    <property type="entry name" value="The crystal structure of the spermine/spermidine acetyltransferase from enterococcus faecali"/>
    <property type="match status" value="1"/>
</dbReference>
<organism evidence="2 3">
    <name type="scientific">Dielma fastidiosa</name>
    <dbReference type="NCBI Taxonomy" id="1034346"/>
    <lineage>
        <taxon>Bacteria</taxon>
        <taxon>Bacillati</taxon>
        <taxon>Bacillota</taxon>
        <taxon>Erysipelotrichia</taxon>
        <taxon>Erysipelotrichales</taxon>
        <taxon>Erysipelotrichaceae</taxon>
        <taxon>Dielma</taxon>
    </lineage>
</organism>
<dbReference type="InterPro" id="IPR000182">
    <property type="entry name" value="GNAT_dom"/>
</dbReference>
<dbReference type="CDD" id="cd04301">
    <property type="entry name" value="NAT_SF"/>
    <property type="match status" value="1"/>
</dbReference>
<dbReference type="RefSeq" id="WP_022937643.1">
    <property type="nucleotide sequence ID" value="NZ_CABKRQ010000003.1"/>
</dbReference>
<reference evidence="2 3" key="1">
    <citation type="submission" date="2018-05" db="EMBL/GenBank/DDBJ databases">
        <title>Genomic Encyclopedia of Type Strains, Phase IV (KMG-IV): sequencing the most valuable type-strain genomes for metagenomic binning, comparative biology and taxonomic classification.</title>
        <authorList>
            <person name="Goeker M."/>
        </authorList>
    </citation>
    <scope>NUCLEOTIDE SEQUENCE [LARGE SCALE GENOMIC DNA]</scope>
    <source>
        <strain evidence="2 3">JC118</strain>
    </source>
</reference>
<name>A0A318KLG2_9FIRM</name>
<dbReference type="PROSITE" id="PS51186">
    <property type="entry name" value="GNAT"/>
    <property type="match status" value="1"/>
</dbReference>
<dbReference type="InterPro" id="IPR027455">
    <property type="entry name" value="Sper_AcTfrase_N"/>
</dbReference>
<dbReference type="AlphaFoldDB" id="A0A318KLG2"/>
<dbReference type="InterPro" id="IPR016181">
    <property type="entry name" value="Acyl_CoA_acyltransferase"/>
</dbReference>
<dbReference type="Gene3D" id="3.40.630.30">
    <property type="match status" value="1"/>
</dbReference>
<accession>A0A318KLG2</accession>
<evidence type="ECO:0000313" key="3">
    <source>
        <dbReference type="Proteomes" id="UP000247612"/>
    </source>
</evidence>
<dbReference type="Pfam" id="PF00583">
    <property type="entry name" value="Acetyltransf_1"/>
    <property type="match status" value="1"/>
</dbReference>
<evidence type="ECO:0000259" key="1">
    <source>
        <dbReference type="PROSITE" id="PS51186"/>
    </source>
</evidence>
<sequence>MNIKFIPITSHNYDEVKNLHISASQKGNVETVEECCREAEEFSLWHPIAIADGEQLIGFAMYGLWINEGERGRVWLDRFFIDERFQGRGYAKPVLIQLIRKIHEEYGYDEVYLSVYESNQLAIKVYQSLGFAFNGERDINNELVMVLDIKNH</sequence>
<keyword evidence="3" id="KW-1185">Reference proteome</keyword>
<feature type="domain" description="N-acetyltransferase" evidence="1">
    <location>
        <begin position="3"/>
        <end position="150"/>
    </location>
</feature>
<dbReference type="OrthoDB" id="9127144at2"/>
<dbReference type="STRING" id="1034346.GCA_000313565_01335"/>
<keyword evidence="2" id="KW-0808">Transferase</keyword>
<gene>
    <name evidence="2" type="ORF">DES51_11054</name>
</gene>
<comment type="caution">
    <text evidence="2">The sequence shown here is derived from an EMBL/GenBank/DDBJ whole genome shotgun (WGS) entry which is preliminary data.</text>
</comment>
<proteinExistence type="predicted"/>
<protein>
    <submittedName>
        <fullName evidence="2">Diamine N-acetyltransferase</fullName>
    </submittedName>
</protein>